<dbReference type="AlphaFoldDB" id="A0A9K3LFJ2"/>
<keyword evidence="3" id="KW-1185">Reference proteome</keyword>
<sequence>MEDFAAEAVPLTEEDKEIFDPLSSGFIWYTPPLASEASESTGGHQWCIAGHDMQVLTMTVPTGETITTEVGTFMYMHPKMETKVELTLCSPAGCGEGCNRIWGGEGCAKLLLVNESGEEGYVGLTPNFPAKIIPIKFGTHVASGKSLIAKSGAYLSELGDVDVGCNLDFGITTCCFAGLGLCRQKLSGSDDSIAFLNAGGTIVYKLLKPDEVITVDSASVVAFEESVDLGIKWNGRLCGCCTCCCGGEGCCSTTLKGPGRVYMQSMSFSRFQAAVSQTIERDGTNNSGTSQSSPLSLPSLLTQ</sequence>
<name>A0A9K3LFJ2_9STRA</name>
<feature type="region of interest" description="Disordered" evidence="1">
    <location>
        <begin position="281"/>
        <end position="303"/>
    </location>
</feature>
<evidence type="ECO:0000313" key="2">
    <source>
        <dbReference type="EMBL" id="KAG7361505.1"/>
    </source>
</evidence>
<reference evidence="2" key="2">
    <citation type="submission" date="2021-04" db="EMBL/GenBank/DDBJ databases">
        <authorList>
            <person name="Podell S."/>
        </authorList>
    </citation>
    <scope>NUCLEOTIDE SEQUENCE</scope>
    <source>
        <strain evidence="2">Hildebrandi</strain>
    </source>
</reference>
<organism evidence="2 3">
    <name type="scientific">Nitzschia inconspicua</name>
    <dbReference type="NCBI Taxonomy" id="303405"/>
    <lineage>
        <taxon>Eukaryota</taxon>
        <taxon>Sar</taxon>
        <taxon>Stramenopiles</taxon>
        <taxon>Ochrophyta</taxon>
        <taxon>Bacillariophyta</taxon>
        <taxon>Bacillariophyceae</taxon>
        <taxon>Bacillariophycidae</taxon>
        <taxon>Bacillariales</taxon>
        <taxon>Bacillariaceae</taxon>
        <taxon>Nitzschia</taxon>
    </lineage>
</organism>
<feature type="compositionally biased region" description="Low complexity" evidence="1">
    <location>
        <begin position="289"/>
        <end position="303"/>
    </location>
</feature>
<accession>A0A9K3LFJ2</accession>
<protein>
    <submittedName>
        <fullName evidence="2">Mitochondrial biogenesis AIM24</fullName>
    </submittedName>
</protein>
<dbReference type="PANTHER" id="PTHR43657">
    <property type="entry name" value="TRYPTOPHAN RNA-BINDING ATTENUATOR PROTEIN-LIKE PROTEIN"/>
    <property type="match status" value="1"/>
</dbReference>
<dbReference type="EMBL" id="JAGRRH010000013">
    <property type="protein sequence ID" value="KAG7361505.1"/>
    <property type="molecule type" value="Genomic_DNA"/>
</dbReference>
<comment type="caution">
    <text evidence="2">The sequence shown here is derived from an EMBL/GenBank/DDBJ whole genome shotgun (WGS) entry which is preliminary data.</text>
</comment>
<dbReference type="PANTHER" id="PTHR43657:SF1">
    <property type="entry name" value="ALTERED INHERITANCE OF MITOCHONDRIA PROTEIN 24, MITOCHONDRIAL"/>
    <property type="match status" value="1"/>
</dbReference>
<evidence type="ECO:0000256" key="1">
    <source>
        <dbReference type="SAM" id="MobiDB-lite"/>
    </source>
</evidence>
<dbReference type="OrthoDB" id="1705416at2759"/>
<proteinExistence type="predicted"/>
<dbReference type="Proteomes" id="UP000693970">
    <property type="component" value="Unassembled WGS sequence"/>
</dbReference>
<reference evidence="2" key="1">
    <citation type="journal article" date="2021" name="Sci. Rep.">
        <title>Diploid genomic architecture of Nitzschia inconspicua, an elite biomass production diatom.</title>
        <authorList>
            <person name="Oliver A."/>
            <person name="Podell S."/>
            <person name="Pinowska A."/>
            <person name="Traller J.C."/>
            <person name="Smith S.R."/>
            <person name="McClure R."/>
            <person name="Beliaev A."/>
            <person name="Bohutskyi P."/>
            <person name="Hill E.A."/>
            <person name="Rabines A."/>
            <person name="Zheng H."/>
            <person name="Allen L.Z."/>
            <person name="Kuo A."/>
            <person name="Grigoriev I.V."/>
            <person name="Allen A.E."/>
            <person name="Hazlebeck D."/>
            <person name="Allen E.E."/>
        </authorList>
    </citation>
    <scope>NUCLEOTIDE SEQUENCE</scope>
    <source>
        <strain evidence="2">Hildebrandi</strain>
    </source>
</reference>
<dbReference type="Pfam" id="PF01987">
    <property type="entry name" value="AIM24"/>
    <property type="match status" value="1"/>
</dbReference>
<dbReference type="InterPro" id="IPR002838">
    <property type="entry name" value="AIM24"/>
</dbReference>
<gene>
    <name evidence="2" type="ORF">IV203_036606</name>
</gene>
<evidence type="ECO:0000313" key="3">
    <source>
        <dbReference type="Proteomes" id="UP000693970"/>
    </source>
</evidence>